<dbReference type="GeneID" id="84228550"/>
<evidence type="ECO:0000313" key="3">
    <source>
        <dbReference type="EMBL" id="WMW22309.1"/>
    </source>
</evidence>
<protein>
    <submittedName>
        <fullName evidence="3">Uncharacterized protein</fullName>
    </submittedName>
</protein>
<dbReference type="EMBL" id="CP133594">
    <property type="protein sequence ID" value="WMW22309.1"/>
    <property type="molecule type" value="Genomic_DNA"/>
</dbReference>
<feature type="compositionally biased region" description="Acidic residues" evidence="1">
    <location>
        <begin position="174"/>
        <end position="204"/>
    </location>
</feature>
<feature type="transmembrane region" description="Helical" evidence="2">
    <location>
        <begin position="378"/>
        <end position="397"/>
    </location>
</feature>
<evidence type="ECO:0000256" key="1">
    <source>
        <dbReference type="SAM" id="MobiDB-lite"/>
    </source>
</evidence>
<evidence type="ECO:0000313" key="4">
    <source>
        <dbReference type="Proteomes" id="UP001183006"/>
    </source>
</evidence>
<feature type="region of interest" description="Disordered" evidence="1">
    <location>
        <begin position="162"/>
        <end position="368"/>
    </location>
</feature>
<sequence>MINTKNICLLIAIFISIGFSGVAYANETNSAAVQILYAGQNIEAGTVNVSNDSEYIYITFETRDDWVILETHLEVANSSAAIPATKSGNAIPGQFTYKNASLPDGITIDEYQIPLETYAPIENNTLYIAAHAVVSNGETEQGAWANGTRFNEDNWATYFTYKTSDSDNTGGIVQEDDGTGDDGTGDDGTGDDGTGDDGTGDDGTGDDRTGDDGTGDDGTGDDGTGDDGTGDDGTGDDGTGDDGTGDDGTGDNGTGDDGTGDDGTGDDGTGDDGTGDDGTGDDGTGEDGTGDDGTGDDGTGEDGAIDENTGDEKPRSKSGGSSFSSSHSTEIEPSDKDNRIFSTPDLEEESEPEMSTPAPAAAEQEPIPSPYNTFKSSLWYIIWLLLSAICVMSGYGLTQP</sequence>
<keyword evidence="2" id="KW-1133">Transmembrane helix</keyword>
<keyword evidence="2" id="KW-0472">Membrane</keyword>
<feature type="compositionally biased region" description="Basic and acidic residues" evidence="1">
    <location>
        <begin position="329"/>
        <end position="339"/>
    </location>
</feature>
<organism evidence="3 4">
    <name type="scientific">Methanolobus mangrovi</name>
    <dbReference type="NCBI Taxonomy" id="3072977"/>
    <lineage>
        <taxon>Archaea</taxon>
        <taxon>Methanobacteriati</taxon>
        <taxon>Methanobacteriota</taxon>
        <taxon>Stenosarchaea group</taxon>
        <taxon>Methanomicrobia</taxon>
        <taxon>Methanosarcinales</taxon>
        <taxon>Methanosarcinaceae</taxon>
        <taxon>Methanolobus</taxon>
    </lineage>
</organism>
<dbReference type="AlphaFoldDB" id="A0AA51YJM5"/>
<reference evidence="3" key="1">
    <citation type="submission" date="2023-08" db="EMBL/GenBank/DDBJ databases">
        <title>Methanolobus mangrovi sp. nov. and Methanolobus sediminis sp. nov, two novel methylotrophic methanogens isolated from mangrove sediments in China.</title>
        <authorList>
            <person name="Zhou J."/>
        </authorList>
    </citation>
    <scope>NUCLEOTIDE SEQUENCE</scope>
    <source>
        <strain evidence="3">FTZ2</strain>
    </source>
</reference>
<dbReference type="Proteomes" id="UP001183006">
    <property type="component" value="Chromosome"/>
</dbReference>
<name>A0AA51YJM5_9EURY</name>
<proteinExistence type="predicted"/>
<gene>
    <name evidence="3" type="ORF">RE476_00375</name>
</gene>
<dbReference type="KEGG" id="mmav:RE476_00375"/>
<feature type="compositionally biased region" description="Low complexity" evidence="1">
    <location>
        <begin position="357"/>
        <end position="366"/>
    </location>
</feature>
<feature type="compositionally biased region" description="Low complexity" evidence="1">
    <location>
        <begin position="317"/>
        <end position="328"/>
    </location>
</feature>
<dbReference type="RefSeq" id="WP_309308121.1">
    <property type="nucleotide sequence ID" value="NZ_CP133594.1"/>
</dbReference>
<feature type="compositionally biased region" description="Acidic residues" evidence="1">
    <location>
        <begin position="258"/>
        <end position="309"/>
    </location>
</feature>
<keyword evidence="4" id="KW-1185">Reference proteome</keyword>
<evidence type="ECO:0000256" key="2">
    <source>
        <dbReference type="SAM" id="Phobius"/>
    </source>
</evidence>
<feature type="compositionally biased region" description="Acidic residues" evidence="1">
    <location>
        <begin position="213"/>
        <end position="249"/>
    </location>
</feature>
<accession>A0AA51YJM5</accession>
<keyword evidence="2" id="KW-0812">Transmembrane</keyword>
<feature type="compositionally biased region" description="Polar residues" evidence="1">
    <location>
        <begin position="162"/>
        <end position="171"/>
    </location>
</feature>